<dbReference type="EMBL" id="JAINUG010000309">
    <property type="protein sequence ID" value="KAJ8378844.1"/>
    <property type="molecule type" value="Genomic_DNA"/>
</dbReference>
<keyword evidence="13" id="KW-1185">Reference proteome</keyword>
<dbReference type="PRINTS" id="PR00895">
    <property type="entry name" value="PENTAXIN"/>
</dbReference>
<accession>A0AAD7W3H6</accession>
<organism evidence="12 13">
    <name type="scientific">Aldrovandia affinis</name>
    <dbReference type="NCBI Taxonomy" id="143900"/>
    <lineage>
        <taxon>Eukaryota</taxon>
        <taxon>Metazoa</taxon>
        <taxon>Chordata</taxon>
        <taxon>Craniata</taxon>
        <taxon>Vertebrata</taxon>
        <taxon>Euteleostomi</taxon>
        <taxon>Actinopterygii</taxon>
        <taxon>Neopterygii</taxon>
        <taxon>Teleostei</taxon>
        <taxon>Notacanthiformes</taxon>
        <taxon>Halosauridae</taxon>
        <taxon>Aldrovandia</taxon>
    </lineage>
</organism>
<dbReference type="GO" id="GO:0046872">
    <property type="term" value="F:metal ion binding"/>
    <property type="evidence" value="ECO:0007669"/>
    <property type="project" value="UniProtKB-KW"/>
</dbReference>
<dbReference type="GO" id="GO:0005576">
    <property type="term" value="C:extracellular region"/>
    <property type="evidence" value="ECO:0007669"/>
    <property type="project" value="UniProtKB-SubCell"/>
</dbReference>
<comment type="cofactor">
    <cofactor evidence="9">
        <name>Ca(2+)</name>
        <dbReference type="ChEBI" id="CHEBI:29108"/>
    </cofactor>
    <text evidence="9">Binds 2 calcium ions per subunit.</text>
</comment>
<protein>
    <recommendedName>
        <fullName evidence="9">Pentraxin family member</fullName>
    </recommendedName>
</protein>
<sequence>MRPSTPGTTEYVSQRHSCVTSRAMEKLLFLLVLLRGSYCHTEAEDLSGKVFVFPRRSDVDNVKLIPSHYHSGLDAMTICLQFLSGDKDDSGQTIFSMATTDHHNSPLLYKHADRYMVYMPDTTVVFWGLPNELNKWQSFCFTWASNTGLVQLWVDGVGSGKQLAHREGHIKAEPSIIIGQDQDNYGGGFSEGNSFIGLIKDVHVWDKVITNCEIHRFENGSTFNPGNVMNWNRLDFKISGFAVLEKEKGC</sequence>
<evidence type="ECO:0000313" key="13">
    <source>
        <dbReference type="Proteomes" id="UP001221898"/>
    </source>
</evidence>
<comment type="caution">
    <text evidence="12">The sequence shown here is derived from an EMBL/GenBank/DDBJ whole genome shotgun (WGS) entry which is preliminary data.</text>
</comment>
<keyword evidence="2" id="KW-0964">Secreted</keyword>
<dbReference type="Gene3D" id="2.60.120.200">
    <property type="match status" value="1"/>
</dbReference>
<dbReference type="InterPro" id="IPR001759">
    <property type="entry name" value="PTX_dom"/>
</dbReference>
<dbReference type="InterPro" id="IPR013320">
    <property type="entry name" value="ConA-like_dom_sf"/>
</dbReference>
<reference evidence="12" key="1">
    <citation type="journal article" date="2023" name="Science">
        <title>Genome structures resolve the early diversification of teleost fishes.</title>
        <authorList>
            <person name="Parey E."/>
            <person name="Louis A."/>
            <person name="Montfort J."/>
            <person name="Bouchez O."/>
            <person name="Roques C."/>
            <person name="Iampietro C."/>
            <person name="Lluch J."/>
            <person name="Castinel A."/>
            <person name="Donnadieu C."/>
            <person name="Desvignes T."/>
            <person name="Floi Bucao C."/>
            <person name="Jouanno E."/>
            <person name="Wen M."/>
            <person name="Mejri S."/>
            <person name="Dirks R."/>
            <person name="Jansen H."/>
            <person name="Henkel C."/>
            <person name="Chen W.J."/>
            <person name="Zahm M."/>
            <person name="Cabau C."/>
            <person name="Klopp C."/>
            <person name="Thompson A.W."/>
            <person name="Robinson-Rechavi M."/>
            <person name="Braasch I."/>
            <person name="Lecointre G."/>
            <person name="Bobe J."/>
            <person name="Postlethwait J.H."/>
            <person name="Berthelot C."/>
            <person name="Roest Crollius H."/>
            <person name="Guiguen Y."/>
        </authorList>
    </citation>
    <scope>NUCLEOTIDE SEQUENCE</scope>
    <source>
        <strain evidence="12">NC1722</strain>
    </source>
</reference>
<proteinExistence type="inferred from homology"/>
<evidence type="ECO:0000256" key="10">
    <source>
        <dbReference type="SAM" id="SignalP"/>
    </source>
</evidence>
<dbReference type="SUPFAM" id="SSF49899">
    <property type="entry name" value="Concanavalin A-like lectins/glucanases"/>
    <property type="match status" value="1"/>
</dbReference>
<comment type="subunit">
    <text evidence="9">Homopentamer. Pentaxin (or pentraxin) have a discoid arrangement of 5 non-covalently bound subunits.</text>
</comment>
<dbReference type="Pfam" id="PF00354">
    <property type="entry name" value="Pentaxin"/>
    <property type="match status" value="1"/>
</dbReference>
<evidence type="ECO:0000256" key="6">
    <source>
        <dbReference type="ARBA" id="ARBA00023157"/>
    </source>
</evidence>
<evidence type="ECO:0000256" key="1">
    <source>
        <dbReference type="ARBA" id="ARBA00004613"/>
    </source>
</evidence>
<keyword evidence="3 9" id="KW-0479">Metal-binding</keyword>
<dbReference type="InterPro" id="IPR051005">
    <property type="entry name" value="Pentraxin_domain"/>
</dbReference>
<gene>
    <name evidence="12" type="ORF">AAFF_G00234130</name>
</gene>
<keyword evidence="4 10" id="KW-0732">Signal</keyword>
<keyword evidence="5 9" id="KW-0106">Calcium</keyword>
<comment type="caution">
    <text evidence="8">Lacks conserved residue(s) required for the propagation of feature annotation.</text>
</comment>
<evidence type="ECO:0000259" key="11">
    <source>
        <dbReference type="PROSITE" id="PS51828"/>
    </source>
</evidence>
<comment type="subcellular location">
    <subcellularLocation>
        <location evidence="1 9">Secreted</location>
    </subcellularLocation>
</comment>
<dbReference type="AlphaFoldDB" id="A0AAD7W3H6"/>
<dbReference type="PROSITE" id="PS51828">
    <property type="entry name" value="PTX_2"/>
    <property type="match status" value="1"/>
</dbReference>
<evidence type="ECO:0000256" key="5">
    <source>
        <dbReference type="ARBA" id="ARBA00022837"/>
    </source>
</evidence>
<evidence type="ECO:0000256" key="3">
    <source>
        <dbReference type="ARBA" id="ARBA00022723"/>
    </source>
</evidence>
<evidence type="ECO:0000256" key="4">
    <source>
        <dbReference type="ARBA" id="ARBA00022729"/>
    </source>
</evidence>
<evidence type="ECO:0000256" key="9">
    <source>
        <dbReference type="RuleBase" id="RU362112"/>
    </source>
</evidence>
<dbReference type="SMART" id="SM00159">
    <property type="entry name" value="PTX"/>
    <property type="match status" value="1"/>
</dbReference>
<comment type="similarity">
    <text evidence="7 9">Belongs to the pentraxin family.</text>
</comment>
<keyword evidence="6" id="KW-1015">Disulfide bond</keyword>
<evidence type="ECO:0000256" key="2">
    <source>
        <dbReference type="ARBA" id="ARBA00022525"/>
    </source>
</evidence>
<name>A0AAD7W3H6_9TELE</name>
<feature type="chain" id="PRO_5042131273" description="Pentraxin family member" evidence="10">
    <location>
        <begin position="40"/>
        <end position="250"/>
    </location>
</feature>
<feature type="signal peptide" evidence="10">
    <location>
        <begin position="1"/>
        <end position="39"/>
    </location>
</feature>
<evidence type="ECO:0000313" key="12">
    <source>
        <dbReference type="EMBL" id="KAJ8378844.1"/>
    </source>
</evidence>
<dbReference type="PANTHER" id="PTHR45869:SF7">
    <property type="entry name" value="C-REACTIVE PROTEIN"/>
    <property type="match status" value="1"/>
</dbReference>
<dbReference type="PANTHER" id="PTHR45869">
    <property type="entry name" value="C-REACTIVE PROTEIN-RELATED"/>
    <property type="match status" value="1"/>
</dbReference>
<evidence type="ECO:0000256" key="8">
    <source>
        <dbReference type="PROSITE-ProRule" id="PRU01172"/>
    </source>
</evidence>
<feature type="domain" description="Pentraxin (PTX)" evidence="11">
    <location>
        <begin position="47"/>
        <end position="250"/>
    </location>
</feature>
<evidence type="ECO:0000256" key="7">
    <source>
        <dbReference type="ARBA" id="ARBA00038102"/>
    </source>
</evidence>
<dbReference type="Proteomes" id="UP001221898">
    <property type="component" value="Unassembled WGS sequence"/>
</dbReference>